<protein>
    <submittedName>
        <fullName evidence="2">Uncharacterized protein</fullName>
    </submittedName>
</protein>
<feature type="compositionally biased region" description="Basic and acidic residues" evidence="1">
    <location>
        <begin position="60"/>
        <end position="71"/>
    </location>
</feature>
<evidence type="ECO:0000313" key="2">
    <source>
        <dbReference type="EnsemblPlants" id="EMT19745"/>
    </source>
</evidence>
<evidence type="ECO:0000256" key="1">
    <source>
        <dbReference type="SAM" id="MobiDB-lite"/>
    </source>
</evidence>
<feature type="region of interest" description="Disordered" evidence="1">
    <location>
        <begin position="1"/>
        <end position="71"/>
    </location>
</feature>
<dbReference type="EnsemblPlants" id="EMT19745">
    <property type="protein sequence ID" value="EMT19745"/>
    <property type="gene ID" value="F775_24022"/>
</dbReference>
<dbReference type="AlphaFoldDB" id="N1R0J2"/>
<sequence>MAVDGGEDHQLPPVRGGRRPGLLDTPCTRPGEQRQLDPGGALVWDPPWPACAQGPQLPRQDGRRQGQLEVR</sequence>
<reference evidence="2" key="1">
    <citation type="submission" date="2015-06" db="UniProtKB">
        <authorList>
            <consortium name="EnsemblPlants"/>
        </authorList>
    </citation>
    <scope>IDENTIFICATION</scope>
</reference>
<feature type="compositionally biased region" description="Basic and acidic residues" evidence="1">
    <location>
        <begin position="1"/>
        <end position="10"/>
    </location>
</feature>
<proteinExistence type="predicted"/>
<name>N1R0J2_AEGTA</name>
<organism evidence="2">
    <name type="scientific">Aegilops tauschii</name>
    <name type="common">Tausch's goatgrass</name>
    <name type="synonym">Aegilops squarrosa</name>
    <dbReference type="NCBI Taxonomy" id="37682"/>
    <lineage>
        <taxon>Eukaryota</taxon>
        <taxon>Viridiplantae</taxon>
        <taxon>Streptophyta</taxon>
        <taxon>Embryophyta</taxon>
        <taxon>Tracheophyta</taxon>
        <taxon>Spermatophyta</taxon>
        <taxon>Magnoliopsida</taxon>
        <taxon>Liliopsida</taxon>
        <taxon>Poales</taxon>
        <taxon>Poaceae</taxon>
        <taxon>BOP clade</taxon>
        <taxon>Pooideae</taxon>
        <taxon>Triticodae</taxon>
        <taxon>Triticeae</taxon>
        <taxon>Triticinae</taxon>
        <taxon>Aegilops</taxon>
    </lineage>
</organism>
<accession>N1R0J2</accession>